<dbReference type="AlphaFoldDB" id="A0A9P4G8J7"/>
<dbReference type="Proteomes" id="UP000800039">
    <property type="component" value="Unassembled WGS sequence"/>
</dbReference>
<sequence length="723" mass="79861">MTSAPSSTRVLLYTEHLHTPSPYLSPASTIASDSSFSWPSMPPHQDADVHRQRKKSRSPSTAMEPPTVGDLCFITGSTPAELRSKKNMAIIRRKAMDSYLKDEKKKDDKSTASADRSRVNSEASDVSRASLGSQETVNEPQIAKSASRQSTNRRKQLAPTKSPISTRQEQDGSSSKTQVARVQKPVGFVLPPAPIVLPMRTNVRLPYDDFESPPLYSLGKSLDPFRTMFQSSHPQVSVEELKFHCSRYFGTQGLGRYWIPTCLKYPHTFLSTLCLASAHHDIVRELPVESLVTAALRQEIILLVGGNLRNPDERVADHNIVAVTQLIIGEVIGREEAGLAFHETGIETMINQRGGLNQLGMDGRLASAISWVTLASAILREEKPRAMYADYCTAKSTKAYPITATIPESPIYCPRGKFVTLERSMRCKPQTLELLGDIRMMIDIFRHETKQSRRNSQTLLTLHKKIINEYVSISELRRTNVLTTDDWIYEAIRVTAIIQATAIIKRIPLSEALAVVAPQNVPSFYASSVASRSNDSLVSPFDMPHETPLTEYSTSPYSTYSTSLAMQQTGFPFNAQRPSISSTHRSSNVSRPSFSSIPSTSSDSLFFPPPPAPTPSGPTALLRSLKETLEKSNISDCWSDMAGVLLWIGLVMGAASRNSECKLSKKYFSATAMRAGIMLCFEHPEAINATMLRMGEVVEGLSNESKGEVVRKGSEGLGKKRRV</sequence>
<dbReference type="PANTHER" id="PTHR37540:SF5">
    <property type="entry name" value="TRANSCRIPTION FACTOR DOMAIN-CONTAINING PROTEIN"/>
    <property type="match status" value="1"/>
</dbReference>
<accession>A0A9P4G8J7</accession>
<feature type="compositionally biased region" description="Basic and acidic residues" evidence="1">
    <location>
        <begin position="100"/>
        <end position="119"/>
    </location>
</feature>
<feature type="region of interest" description="Disordered" evidence="1">
    <location>
        <begin position="16"/>
        <end position="70"/>
    </location>
</feature>
<proteinExistence type="predicted"/>
<feature type="region of interest" description="Disordered" evidence="1">
    <location>
        <begin position="703"/>
        <end position="723"/>
    </location>
</feature>
<dbReference type="RefSeq" id="XP_040783569.1">
    <property type="nucleotide sequence ID" value="XM_040929582.1"/>
</dbReference>
<evidence type="ECO:0000256" key="1">
    <source>
        <dbReference type="SAM" id="MobiDB-lite"/>
    </source>
</evidence>
<evidence type="ECO:0000313" key="3">
    <source>
        <dbReference type="Proteomes" id="UP000800039"/>
    </source>
</evidence>
<feature type="region of interest" description="Disordered" evidence="1">
    <location>
        <begin position="575"/>
        <end position="616"/>
    </location>
</feature>
<keyword evidence="3" id="KW-1185">Reference proteome</keyword>
<dbReference type="GeneID" id="63846834"/>
<feature type="compositionally biased region" description="Low complexity" evidence="1">
    <location>
        <begin position="586"/>
        <end position="606"/>
    </location>
</feature>
<organism evidence="2 3">
    <name type="scientific">Cucurbitaria berberidis CBS 394.84</name>
    <dbReference type="NCBI Taxonomy" id="1168544"/>
    <lineage>
        <taxon>Eukaryota</taxon>
        <taxon>Fungi</taxon>
        <taxon>Dikarya</taxon>
        <taxon>Ascomycota</taxon>
        <taxon>Pezizomycotina</taxon>
        <taxon>Dothideomycetes</taxon>
        <taxon>Pleosporomycetidae</taxon>
        <taxon>Pleosporales</taxon>
        <taxon>Pleosporineae</taxon>
        <taxon>Cucurbitariaceae</taxon>
        <taxon>Cucurbitaria</taxon>
    </lineage>
</organism>
<gene>
    <name evidence="2" type="ORF">K460DRAFT_295719</name>
</gene>
<feature type="region of interest" description="Disordered" evidence="1">
    <location>
        <begin position="100"/>
        <end position="180"/>
    </location>
</feature>
<feature type="compositionally biased region" description="Polar residues" evidence="1">
    <location>
        <begin position="130"/>
        <end position="150"/>
    </location>
</feature>
<dbReference type="OrthoDB" id="4159781at2759"/>
<feature type="compositionally biased region" description="Polar residues" evidence="1">
    <location>
        <begin position="162"/>
        <end position="180"/>
    </location>
</feature>
<feature type="compositionally biased region" description="Pro residues" evidence="1">
    <location>
        <begin position="607"/>
        <end position="616"/>
    </location>
</feature>
<dbReference type="PANTHER" id="PTHR37540">
    <property type="entry name" value="TRANSCRIPTION FACTOR (ACR-2), PUTATIVE-RELATED-RELATED"/>
    <property type="match status" value="1"/>
</dbReference>
<feature type="compositionally biased region" description="Polar residues" evidence="1">
    <location>
        <begin position="26"/>
        <end position="38"/>
    </location>
</feature>
<comment type="caution">
    <text evidence="2">The sequence shown here is derived from an EMBL/GenBank/DDBJ whole genome shotgun (WGS) entry which is preliminary data.</text>
</comment>
<feature type="compositionally biased region" description="Polar residues" evidence="1">
    <location>
        <begin position="575"/>
        <end position="585"/>
    </location>
</feature>
<name>A0A9P4G8J7_9PLEO</name>
<reference evidence="2" key="1">
    <citation type="submission" date="2020-01" db="EMBL/GenBank/DDBJ databases">
        <authorList>
            <consortium name="DOE Joint Genome Institute"/>
            <person name="Haridas S."/>
            <person name="Albert R."/>
            <person name="Binder M."/>
            <person name="Bloem J."/>
            <person name="Labutti K."/>
            <person name="Salamov A."/>
            <person name="Andreopoulos B."/>
            <person name="Baker S.E."/>
            <person name="Barry K."/>
            <person name="Bills G."/>
            <person name="Bluhm B.H."/>
            <person name="Cannon C."/>
            <person name="Castanera R."/>
            <person name="Culley D.E."/>
            <person name="Daum C."/>
            <person name="Ezra D."/>
            <person name="Gonzalez J.B."/>
            <person name="Henrissat B."/>
            <person name="Kuo A."/>
            <person name="Liang C."/>
            <person name="Lipzen A."/>
            <person name="Lutzoni F."/>
            <person name="Magnuson J."/>
            <person name="Mondo S."/>
            <person name="Nolan M."/>
            <person name="Ohm R."/>
            <person name="Pangilinan J."/>
            <person name="Park H.-J."/>
            <person name="Ramirez L."/>
            <person name="Alfaro M."/>
            <person name="Sun H."/>
            <person name="Tritt A."/>
            <person name="Yoshinaga Y."/>
            <person name="Zwiers L.-H."/>
            <person name="Turgeon B.G."/>
            <person name="Goodwin S.B."/>
            <person name="Spatafora J.W."/>
            <person name="Crous P.W."/>
            <person name="Grigoriev I.V."/>
        </authorList>
    </citation>
    <scope>NUCLEOTIDE SEQUENCE</scope>
    <source>
        <strain evidence="2">CBS 394.84</strain>
    </source>
</reference>
<evidence type="ECO:0000313" key="2">
    <source>
        <dbReference type="EMBL" id="KAF1841006.1"/>
    </source>
</evidence>
<dbReference type="EMBL" id="ML976619">
    <property type="protein sequence ID" value="KAF1841006.1"/>
    <property type="molecule type" value="Genomic_DNA"/>
</dbReference>
<evidence type="ECO:0008006" key="4">
    <source>
        <dbReference type="Google" id="ProtNLM"/>
    </source>
</evidence>
<protein>
    <recommendedName>
        <fullName evidence="4">Tachykinin family protein</fullName>
    </recommendedName>
</protein>
<feature type="compositionally biased region" description="Basic and acidic residues" evidence="1">
    <location>
        <begin position="705"/>
        <end position="723"/>
    </location>
</feature>